<accession>A0AAW1EP33</accession>
<name>A0AAW1EP33_ZOAVI</name>
<keyword evidence="3" id="KW-1185">Reference proteome</keyword>
<feature type="compositionally biased region" description="Polar residues" evidence="1">
    <location>
        <begin position="172"/>
        <end position="187"/>
    </location>
</feature>
<feature type="region of interest" description="Disordered" evidence="1">
    <location>
        <begin position="168"/>
        <end position="201"/>
    </location>
</feature>
<gene>
    <name evidence="2" type="ORF">VZT92_016756</name>
</gene>
<protein>
    <submittedName>
        <fullName evidence="2">Uncharacterized protein</fullName>
    </submittedName>
</protein>
<sequence length="201" mass="22202">MQEQQNGPDVPGTDRQTEVTQRSEPAAPTKGSPPDGSEDQRDDVASGEPIPNKDNRGNVQHQVILYGRGWTTWDDAIQQHLTDLHQDESRASAGEKVEQMCKKEGGYLAPLIHESRVAVAVVECPDPPRSKKQARRMADLVACGTENHQGKNSHRDQPLKRLRFDCEDAGNRNRSGASNCREQSKGCSSLEEPPKRAARNS</sequence>
<evidence type="ECO:0000256" key="1">
    <source>
        <dbReference type="SAM" id="MobiDB-lite"/>
    </source>
</evidence>
<feature type="region of interest" description="Disordered" evidence="1">
    <location>
        <begin position="1"/>
        <end position="59"/>
    </location>
</feature>
<reference evidence="2 3" key="1">
    <citation type="journal article" date="2024" name="Genome Biol. Evol.">
        <title>Chromosome-level genome assembly of the viviparous eelpout Zoarces viviparus.</title>
        <authorList>
            <person name="Fuhrmann N."/>
            <person name="Brasseur M.V."/>
            <person name="Bakowski C.E."/>
            <person name="Podsiadlowski L."/>
            <person name="Prost S."/>
            <person name="Krehenwinkel H."/>
            <person name="Mayer C."/>
        </authorList>
    </citation>
    <scope>NUCLEOTIDE SEQUENCE [LARGE SCALE GENOMIC DNA]</scope>
    <source>
        <strain evidence="2">NO-MEL_2022_Ind0_liver</strain>
    </source>
</reference>
<dbReference type="AlphaFoldDB" id="A0AAW1EP33"/>
<dbReference type="EMBL" id="JBCEZU010000145">
    <property type="protein sequence ID" value="KAK9524354.1"/>
    <property type="molecule type" value="Genomic_DNA"/>
</dbReference>
<evidence type="ECO:0000313" key="2">
    <source>
        <dbReference type="EMBL" id="KAK9524354.1"/>
    </source>
</evidence>
<proteinExistence type="predicted"/>
<dbReference type="Proteomes" id="UP001488805">
    <property type="component" value="Unassembled WGS sequence"/>
</dbReference>
<organism evidence="2 3">
    <name type="scientific">Zoarces viviparus</name>
    <name type="common">Viviparous eelpout</name>
    <name type="synonym">Blennius viviparus</name>
    <dbReference type="NCBI Taxonomy" id="48416"/>
    <lineage>
        <taxon>Eukaryota</taxon>
        <taxon>Metazoa</taxon>
        <taxon>Chordata</taxon>
        <taxon>Craniata</taxon>
        <taxon>Vertebrata</taxon>
        <taxon>Euteleostomi</taxon>
        <taxon>Actinopterygii</taxon>
        <taxon>Neopterygii</taxon>
        <taxon>Teleostei</taxon>
        <taxon>Neoteleostei</taxon>
        <taxon>Acanthomorphata</taxon>
        <taxon>Eupercaria</taxon>
        <taxon>Perciformes</taxon>
        <taxon>Cottioidei</taxon>
        <taxon>Zoarcales</taxon>
        <taxon>Zoarcidae</taxon>
        <taxon>Zoarcinae</taxon>
        <taxon>Zoarces</taxon>
    </lineage>
</organism>
<comment type="caution">
    <text evidence="2">The sequence shown here is derived from an EMBL/GenBank/DDBJ whole genome shotgun (WGS) entry which is preliminary data.</text>
</comment>
<evidence type="ECO:0000313" key="3">
    <source>
        <dbReference type="Proteomes" id="UP001488805"/>
    </source>
</evidence>